<dbReference type="Pfam" id="PF24681">
    <property type="entry name" value="Kelch_KLHDC2_KLHL20_DRC7"/>
    <property type="match status" value="1"/>
</dbReference>
<reference evidence="3" key="1">
    <citation type="submission" date="2022-03" db="EMBL/GenBank/DDBJ databases">
        <authorList>
            <person name="Martin C."/>
        </authorList>
    </citation>
    <scope>NUCLEOTIDE SEQUENCE</scope>
</reference>
<protein>
    <submittedName>
        <fullName evidence="3">Uncharacterized protein</fullName>
    </submittedName>
</protein>
<organism evidence="3 4">
    <name type="scientific">Owenia fusiformis</name>
    <name type="common">Polychaete worm</name>
    <dbReference type="NCBI Taxonomy" id="6347"/>
    <lineage>
        <taxon>Eukaryota</taxon>
        <taxon>Metazoa</taxon>
        <taxon>Spiralia</taxon>
        <taxon>Lophotrochozoa</taxon>
        <taxon>Annelida</taxon>
        <taxon>Polychaeta</taxon>
        <taxon>Sedentaria</taxon>
        <taxon>Canalipalpata</taxon>
        <taxon>Sabellida</taxon>
        <taxon>Oweniida</taxon>
        <taxon>Oweniidae</taxon>
        <taxon>Owenia</taxon>
    </lineage>
</organism>
<name>A0A8J1UP60_OWEFU</name>
<dbReference type="Proteomes" id="UP000749559">
    <property type="component" value="Unassembled WGS sequence"/>
</dbReference>
<keyword evidence="1" id="KW-0880">Kelch repeat</keyword>
<sequence>MELRGDLGEIPPKRTGHVAVAFNRAMIVWGGYQDNSDSNPMQMEVERYLPATDIWIYHTDIDQWRKLTTRGDVPPGTSGASAVQINHKMYVACGHCDGIGNTNKVYRLDLETLKWESITTDIGPSPRDKCSIWEYRDEIYLFGGFGYDPVDYLNEDGEYTKDLVGAEWGSYRGWNNQLHVFDPGTRKWRNPRCKGPKPLPRAAVGASRCGNKAYIFGGRHIDERLNDLHILNLDTLTWSGIMASTGSVPEGRSWHTFTAVSDTHIFLYGGFTTQRDPKSDGWLLDTRTLLWTQLNVPLTNPRLWHTMVRTSEDDILIYGGCCNNILDHTQKMVHSFNVLVYRFSPRSLLRMCLECAFTNRKQLKKDWENLPKSLTGILTHKLEAIELNKASGS</sequence>
<comment type="caution">
    <text evidence="3">The sequence shown here is derived from an EMBL/GenBank/DDBJ whole genome shotgun (WGS) entry which is preliminary data.</text>
</comment>
<dbReference type="Gene3D" id="2.120.10.80">
    <property type="entry name" value="Kelch-type beta propeller"/>
    <property type="match status" value="2"/>
</dbReference>
<dbReference type="PANTHER" id="PTHR46228">
    <property type="entry name" value="KELCH DOMAIN-CONTAINING PROTEIN"/>
    <property type="match status" value="1"/>
</dbReference>
<keyword evidence="2" id="KW-0677">Repeat</keyword>
<evidence type="ECO:0000256" key="2">
    <source>
        <dbReference type="ARBA" id="ARBA00022737"/>
    </source>
</evidence>
<dbReference type="AlphaFoldDB" id="A0A8J1UP60"/>
<keyword evidence="4" id="KW-1185">Reference proteome</keyword>
<accession>A0A8J1UP60</accession>
<proteinExistence type="predicted"/>
<dbReference type="OrthoDB" id="432528at2759"/>
<dbReference type="InterPro" id="IPR011043">
    <property type="entry name" value="Gal_Oxase/kelch_b-propeller"/>
</dbReference>
<dbReference type="SUPFAM" id="SSF117281">
    <property type="entry name" value="Kelch motif"/>
    <property type="match status" value="1"/>
</dbReference>
<evidence type="ECO:0000313" key="3">
    <source>
        <dbReference type="EMBL" id="CAH1793267.1"/>
    </source>
</evidence>
<gene>
    <name evidence="3" type="ORF">OFUS_LOCUS18139</name>
</gene>
<evidence type="ECO:0000256" key="1">
    <source>
        <dbReference type="ARBA" id="ARBA00022441"/>
    </source>
</evidence>
<dbReference type="SUPFAM" id="SSF50965">
    <property type="entry name" value="Galactose oxidase, central domain"/>
    <property type="match status" value="1"/>
</dbReference>
<evidence type="ECO:0000313" key="4">
    <source>
        <dbReference type="Proteomes" id="UP000749559"/>
    </source>
</evidence>
<dbReference type="InterPro" id="IPR015915">
    <property type="entry name" value="Kelch-typ_b-propeller"/>
</dbReference>
<dbReference type="EMBL" id="CAIIXF020000008">
    <property type="protein sequence ID" value="CAH1793267.1"/>
    <property type="molecule type" value="Genomic_DNA"/>
</dbReference>
<dbReference type="PANTHER" id="PTHR46228:SF2">
    <property type="entry name" value="KELCH REPEAT PROTEIN (AFU_ORTHOLOGUE AFUA_4G14350)"/>
    <property type="match status" value="1"/>
</dbReference>